<proteinExistence type="predicted"/>
<keyword evidence="1" id="KW-0812">Transmembrane</keyword>
<feature type="transmembrane region" description="Helical" evidence="1">
    <location>
        <begin position="7"/>
        <end position="28"/>
    </location>
</feature>
<comment type="caution">
    <text evidence="2">The sequence shown here is derived from an EMBL/GenBank/DDBJ whole genome shotgun (WGS) entry which is preliminary data.</text>
</comment>
<feature type="transmembrane region" description="Helical" evidence="1">
    <location>
        <begin position="34"/>
        <end position="52"/>
    </location>
</feature>
<evidence type="ECO:0000313" key="2">
    <source>
        <dbReference type="EMBL" id="GGA20656.1"/>
    </source>
</evidence>
<feature type="transmembrane region" description="Helical" evidence="1">
    <location>
        <begin position="87"/>
        <end position="106"/>
    </location>
</feature>
<keyword evidence="3" id="KW-1185">Reference proteome</keyword>
<dbReference type="Proteomes" id="UP000609323">
    <property type="component" value="Unassembled WGS sequence"/>
</dbReference>
<dbReference type="EMBL" id="BMHF01000001">
    <property type="protein sequence ID" value="GGA20656.1"/>
    <property type="molecule type" value="Genomic_DNA"/>
</dbReference>
<evidence type="ECO:0000313" key="3">
    <source>
        <dbReference type="Proteomes" id="UP000609323"/>
    </source>
</evidence>
<keyword evidence="1" id="KW-0472">Membrane</keyword>
<name>A0ABQ1FM74_9BACL</name>
<feature type="transmembrane region" description="Helical" evidence="1">
    <location>
        <begin position="113"/>
        <end position="132"/>
    </location>
</feature>
<organism evidence="2 3">
    <name type="scientific">Paenibacillus physcomitrellae</name>
    <dbReference type="NCBI Taxonomy" id="1619311"/>
    <lineage>
        <taxon>Bacteria</taxon>
        <taxon>Bacillati</taxon>
        <taxon>Bacillota</taxon>
        <taxon>Bacilli</taxon>
        <taxon>Bacillales</taxon>
        <taxon>Paenibacillaceae</taxon>
        <taxon>Paenibacillus</taxon>
    </lineage>
</organism>
<accession>A0ABQ1FM74</accession>
<feature type="transmembrane region" description="Helical" evidence="1">
    <location>
        <begin position="59"/>
        <end position="81"/>
    </location>
</feature>
<protein>
    <recommendedName>
        <fullName evidence="4">DUF5668 domain-containing protein</fullName>
    </recommendedName>
</protein>
<sequence>MSDQNKLTTGVLILAAGLIILLGKWGVFSFIGTVFWPLLLLALGIVLHILYAGRRIPSVALVPGGALIVYGVVFLIATLFGYGTLHYLWPGFIFGIALGLFLFDAASTPRPPGIFLLAIVLLAVSVLLFGLTLFAFSIIYLLAFILIVAGVWLIAFRGRSRSKW</sequence>
<keyword evidence="1" id="KW-1133">Transmembrane helix</keyword>
<feature type="transmembrane region" description="Helical" evidence="1">
    <location>
        <begin position="138"/>
        <end position="156"/>
    </location>
</feature>
<dbReference type="RefSeq" id="WP_094093598.1">
    <property type="nucleotide sequence ID" value="NZ_BMHF01000001.1"/>
</dbReference>
<evidence type="ECO:0000256" key="1">
    <source>
        <dbReference type="SAM" id="Phobius"/>
    </source>
</evidence>
<gene>
    <name evidence="2" type="ORF">GCM10010917_01690</name>
</gene>
<evidence type="ECO:0008006" key="4">
    <source>
        <dbReference type="Google" id="ProtNLM"/>
    </source>
</evidence>
<reference evidence="3" key="1">
    <citation type="journal article" date="2019" name="Int. J. Syst. Evol. Microbiol.">
        <title>The Global Catalogue of Microorganisms (GCM) 10K type strain sequencing project: providing services to taxonomists for standard genome sequencing and annotation.</title>
        <authorList>
            <consortium name="The Broad Institute Genomics Platform"/>
            <consortium name="The Broad Institute Genome Sequencing Center for Infectious Disease"/>
            <person name="Wu L."/>
            <person name="Ma J."/>
        </authorList>
    </citation>
    <scope>NUCLEOTIDE SEQUENCE [LARGE SCALE GENOMIC DNA]</scope>
    <source>
        <strain evidence="3">CGMCC 1.15044</strain>
    </source>
</reference>